<evidence type="ECO:0008006" key="5">
    <source>
        <dbReference type="Google" id="ProtNLM"/>
    </source>
</evidence>
<evidence type="ECO:0000313" key="4">
    <source>
        <dbReference type="Proteomes" id="UP000719412"/>
    </source>
</evidence>
<keyword evidence="2" id="KW-0732">Signal</keyword>
<keyword evidence="4" id="KW-1185">Reference proteome</keyword>
<protein>
    <recommendedName>
        <fullName evidence="5">Secreted protein</fullName>
    </recommendedName>
</protein>
<reference evidence="3" key="2">
    <citation type="submission" date="2021-08" db="EMBL/GenBank/DDBJ databases">
        <authorList>
            <person name="Eriksson T."/>
        </authorList>
    </citation>
    <scope>NUCLEOTIDE SEQUENCE</scope>
    <source>
        <strain evidence="3">Stoneville</strain>
        <tissue evidence="3">Whole head</tissue>
    </source>
</reference>
<accession>A0A8J6HCC7</accession>
<dbReference type="OrthoDB" id="6591549at2759"/>
<gene>
    <name evidence="3" type="ORF">GEV33_010994</name>
</gene>
<evidence type="ECO:0000313" key="3">
    <source>
        <dbReference type="EMBL" id="KAH0811797.1"/>
    </source>
</evidence>
<comment type="caution">
    <text evidence="3">The sequence shown here is derived from an EMBL/GenBank/DDBJ whole genome shotgun (WGS) entry which is preliminary data.</text>
</comment>
<evidence type="ECO:0000256" key="1">
    <source>
        <dbReference type="SAM" id="MobiDB-lite"/>
    </source>
</evidence>
<feature type="chain" id="PRO_5035310945" description="Secreted protein" evidence="2">
    <location>
        <begin position="23"/>
        <end position="139"/>
    </location>
</feature>
<dbReference type="EMBL" id="JABDTM020026543">
    <property type="protein sequence ID" value="KAH0811797.1"/>
    <property type="molecule type" value="Genomic_DNA"/>
</dbReference>
<dbReference type="Proteomes" id="UP000719412">
    <property type="component" value="Unassembled WGS sequence"/>
</dbReference>
<reference evidence="3" key="1">
    <citation type="journal article" date="2020" name="J Insects Food Feed">
        <title>The yellow mealworm (Tenebrio molitor) genome: a resource for the emerging insects as food and feed industry.</title>
        <authorList>
            <person name="Eriksson T."/>
            <person name="Andere A."/>
            <person name="Kelstrup H."/>
            <person name="Emery V."/>
            <person name="Picard C."/>
        </authorList>
    </citation>
    <scope>NUCLEOTIDE SEQUENCE</scope>
    <source>
        <strain evidence="3">Stoneville</strain>
        <tissue evidence="3">Whole head</tissue>
    </source>
</reference>
<sequence>MYNSTVILDVILIVCLCQSCFCAPYQQSLGSRNKIQQRVKSNEIKRFANRETKKDIFISRGWGAGGMPFSVLYMNPTFSSSKAPATVETNFRPQTASKSQRKSLPQVRTSMRQKSLNRSPHSVIPQLFVSYGWGPLGKK</sequence>
<feature type="signal peptide" evidence="2">
    <location>
        <begin position="1"/>
        <end position="22"/>
    </location>
</feature>
<feature type="region of interest" description="Disordered" evidence="1">
    <location>
        <begin position="81"/>
        <end position="116"/>
    </location>
</feature>
<name>A0A8J6HCC7_TENMO</name>
<evidence type="ECO:0000256" key="2">
    <source>
        <dbReference type="SAM" id="SignalP"/>
    </source>
</evidence>
<organism evidence="3 4">
    <name type="scientific">Tenebrio molitor</name>
    <name type="common">Yellow mealworm beetle</name>
    <dbReference type="NCBI Taxonomy" id="7067"/>
    <lineage>
        <taxon>Eukaryota</taxon>
        <taxon>Metazoa</taxon>
        <taxon>Ecdysozoa</taxon>
        <taxon>Arthropoda</taxon>
        <taxon>Hexapoda</taxon>
        <taxon>Insecta</taxon>
        <taxon>Pterygota</taxon>
        <taxon>Neoptera</taxon>
        <taxon>Endopterygota</taxon>
        <taxon>Coleoptera</taxon>
        <taxon>Polyphaga</taxon>
        <taxon>Cucujiformia</taxon>
        <taxon>Tenebrionidae</taxon>
        <taxon>Tenebrio</taxon>
    </lineage>
</organism>
<proteinExistence type="predicted"/>
<dbReference type="AlphaFoldDB" id="A0A8J6HCC7"/>